<sequence length="76" mass="8434">MAGSAQASRGLSALFKRGWNEIPEVIGSSAMAIIGLGLTAIGLTNYYRKDCDNRRYKLDYVVMRPDDPRAAKIRKD</sequence>
<evidence type="ECO:0000313" key="2">
    <source>
        <dbReference type="EMBL" id="JAV28111.1"/>
    </source>
</evidence>
<evidence type="ECO:0000256" key="1">
    <source>
        <dbReference type="SAM" id="Phobius"/>
    </source>
</evidence>
<keyword evidence="1" id="KW-1133">Transmembrane helix</keyword>
<protein>
    <submittedName>
        <fullName evidence="2">Protein with signal anchor</fullName>
    </submittedName>
</protein>
<name>A0A1Q3FKH9_CULTA</name>
<keyword evidence="1" id="KW-0472">Membrane</keyword>
<accession>A0A1Q3FKH9</accession>
<keyword evidence="1" id="KW-0812">Transmembrane</keyword>
<organism evidence="2">
    <name type="scientific">Culex tarsalis</name>
    <name type="common">Encephalitis mosquito</name>
    <dbReference type="NCBI Taxonomy" id="7177"/>
    <lineage>
        <taxon>Eukaryota</taxon>
        <taxon>Metazoa</taxon>
        <taxon>Ecdysozoa</taxon>
        <taxon>Arthropoda</taxon>
        <taxon>Hexapoda</taxon>
        <taxon>Insecta</taxon>
        <taxon>Pterygota</taxon>
        <taxon>Neoptera</taxon>
        <taxon>Endopterygota</taxon>
        <taxon>Diptera</taxon>
        <taxon>Nematocera</taxon>
        <taxon>Culicoidea</taxon>
        <taxon>Culicidae</taxon>
        <taxon>Culicinae</taxon>
        <taxon>Culicini</taxon>
        <taxon>Culex</taxon>
        <taxon>Culex</taxon>
    </lineage>
</organism>
<proteinExistence type="predicted"/>
<dbReference type="AlphaFoldDB" id="A0A1Q3FKH9"/>
<feature type="transmembrane region" description="Helical" evidence="1">
    <location>
        <begin position="25"/>
        <end position="47"/>
    </location>
</feature>
<reference evidence="2" key="1">
    <citation type="submission" date="2017-01" db="EMBL/GenBank/DDBJ databases">
        <title>A deep insight into the sialotranscriptome of adult male and female Cluex tarsalis mosquitoes.</title>
        <authorList>
            <person name="Ribeiro J.M."/>
            <person name="Moreira F."/>
            <person name="Bernard K.A."/>
            <person name="Calvo E."/>
        </authorList>
    </citation>
    <scope>NUCLEOTIDE SEQUENCE</scope>
    <source>
        <strain evidence="2">Kern County</strain>
        <tissue evidence="2">Salivary glands</tissue>
    </source>
</reference>
<dbReference type="EMBL" id="GFDL01006934">
    <property type="protein sequence ID" value="JAV28111.1"/>
    <property type="molecule type" value="Transcribed_RNA"/>
</dbReference>